<keyword evidence="2" id="KW-1185">Reference proteome</keyword>
<reference evidence="1 2" key="1">
    <citation type="journal article" date="2012" name="J. Virol.">
        <title>Complete Genome Sequence of Aeromonas hydrophila Phage CC2.</title>
        <authorList>
            <person name="Shen C.J."/>
            <person name="Liu Y.J."/>
            <person name="Lu C.P."/>
        </authorList>
    </citation>
    <scope>NUCLEOTIDE SEQUENCE [LARGE SCALE GENOMIC DNA]</scope>
</reference>
<name>I6WBS2_9CAUD</name>
<dbReference type="KEGG" id="vg:14016456"/>
<dbReference type="RefSeq" id="YP_007010194.1">
    <property type="nucleotide sequence ID" value="NC_019538.1"/>
</dbReference>
<dbReference type="OrthoDB" id="35040at10239"/>
<proteinExistence type="predicted"/>
<gene>
    <name evidence="1" type="ORF">CC2_168</name>
</gene>
<organism evidence="1 2">
    <name type="scientific">Aeromonas phage CC2</name>
    <dbReference type="NCBI Taxonomy" id="1204516"/>
    <lineage>
        <taxon>Viruses</taxon>
        <taxon>Duplodnaviria</taxon>
        <taxon>Heunggongvirae</taxon>
        <taxon>Uroviricota</taxon>
        <taxon>Caudoviricetes</taxon>
        <taxon>Pantevenvirales</taxon>
        <taxon>Straboviridae</taxon>
        <taxon>Emmerichvirinae</taxon>
        <taxon>Ceceduovirus</taxon>
        <taxon>Ceceduovirus cc2</taxon>
    </lineage>
</organism>
<dbReference type="Proteomes" id="UP000009016">
    <property type="component" value="Segment"/>
</dbReference>
<dbReference type="EMBL" id="JX123262">
    <property type="protein sequence ID" value="AFN39365.1"/>
    <property type="molecule type" value="Genomic_DNA"/>
</dbReference>
<accession>I6WBS2</accession>
<sequence length="79" mass="9474">MTSIDMKYLCDAFAHIMNEHKRTKKTYIDIHKIVIRGINVDMELMWSDEEMERCLSLSPVEQKIYGFVRDNQHLWVKTV</sequence>
<dbReference type="GeneID" id="14016456"/>
<protein>
    <submittedName>
        <fullName evidence="1">Uncharacterized protein</fullName>
    </submittedName>
</protein>
<evidence type="ECO:0000313" key="2">
    <source>
        <dbReference type="Proteomes" id="UP000009016"/>
    </source>
</evidence>
<evidence type="ECO:0000313" key="1">
    <source>
        <dbReference type="EMBL" id="AFN39365.1"/>
    </source>
</evidence>